<feature type="region of interest" description="Disordered" evidence="16">
    <location>
        <begin position="1955"/>
        <end position="1974"/>
    </location>
</feature>
<feature type="transmembrane region" description="Helical" evidence="17">
    <location>
        <begin position="265"/>
        <end position="283"/>
    </location>
</feature>
<dbReference type="GO" id="GO:0140359">
    <property type="term" value="F:ABC-type transporter activity"/>
    <property type="evidence" value="ECO:0007669"/>
    <property type="project" value="InterPro"/>
</dbReference>
<dbReference type="CDD" id="cd18579">
    <property type="entry name" value="ABC_6TM_ABCC_D1"/>
    <property type="match status" value="1"/>
</dbReference>
<dbReference type="Gene3D" id="1.20.1560.10">
    <property type="entry name" value="ABC transporter type 1, transmembrane domain"/>
    <property type="match status" value="2"/>
</dbReference>
<feature type="transmembrane region" description="Helical" evidence="17">
    <location>
        <begin position="99"/>
        <end position="118"/>
    </location>
</feature>
<comment type="subcellular location">
    <subcellularLocation>
        <location evidence="2">Cell membrane</location>
        <topology evidence="2">Multi-pass membrane protein</topology>
    </subcellularLocation>
    <subcellularLocation>
        <location evidence="1">Nucleus</location>
    </subcellularLocation>
</comment>
<feature type="transmembrane region" description="Helical" evidence="17">
    <location>
        <begin position="1122"/>
        <end position="1143"/>
    </location>
</feature>
<evidence type="ECO:0000256" key="13">
    <source>
        <dbReference type="ARBA" id="ARBA00023136"/>
    </source>
</evidence>
<keyword evidence="13 17" id="KW-0472">Membrane</keyword>
<evidence type="ECO:0000256" key="9">
    <source>
        <dbReference type="ARBA" id="ARBA00022833"/>
    </source>
</evidence>
<dbReference type="SUPFAM" id="SSF90123">
    <property type="entry name" value="ABC transporter transmembrane region"/>
    <property type="match status" value="2"/>
</dbReference>
<evidence type="ECO:0000256" key="3">
    <source>
        <dbReference type="ARBA" id="ARBA00022448"/>
    </source>
</evidence>
<dbReference type="InterPro" id="IPR056227">
    <property type="entry name" value="TMD0_ABC"/>
</dbReference>
<evidence type="ECO:0000256" key="1">
    <source>
        <dbReference type="ARBA" id="ARBA00004123"/>
    </source>
</evidence>
<evidence type="ECO:0000259" key="19">
    <source>
        <dbReference type="PROSITE" id="PS50893"/>
    </source>
</evidence>
<keyword evidence="11 17" id="KW-1133">Transmembrane helix</keyword>
<dbReference type="InterPro" id="IPR044746">
    <property type="entry name" value="ABCC_6TM_D1"/>
</dbReference>
<sequence length="2100" mass="236335">MDANSSLNVLPETDFGPSASGRFDFTVLFENVMLSIVPSVLFFVLAPQRLLWLKREPRKIVENSRLLIKLGLITIYTGLQLVVLTYWTVGPLPTSQPQIAAAALVFVNGLLLALLSYVEHTRSVRPSTIINVYLFFTSLFDCAIARTLWLLDGAHAVARLFTAATSAKALILVSEAWEKRSILRVQYRDLSPETTSGILGRSVFWWINPLMKLGFSNFLTEHDLYAIENSLLGKRLFAQVERSWRAANQIKSNALFWSTIWSSRTVFFLGMLSRICLMTFKYAQPFLIQRTIGFASNLDEDKAIGWGLTGAWCCVFIGLAIANAFYWHMTYQFVTAVRGSLISLIYDKTLDLSITAFDESIAVTLMSADTENICMNFASIHEMWASPIECGVALYLLYRQLGMAFLAPMVVAIVSTTGILMIAKYIANAQKRWVRGIQTRIDVTASMLGSMKEVKMLGLTDVLNNLVQSLRVRELDLSKKFRKLMCWRVLFQNSMEAIAPLATFATYVVISQETGNPLSTASAYTSLSLIYLLSNPMSTLIRTIPGMKASLACFDRMQGFLLSDSCKDHRLPLSVRDSRAQQEIRNFGPRAFSQDRASIELLDRSNEPSVVIGQPLMIVSDASFGWSKTEAPVLSNISFPIRKSHFTFVIGSVGSGKSTLMKALLGELQPYKGFVYTDARRIAFVDQKPWIQNLTIRQNILGISTYHKDWYDRVVHACGLEQDIAEMPDKDATKAGSGGVSLSGGQNQRLALARAIHSKAGVLILDDVFSGQDASTEEHIYRMLFSETGLLKELGTTVVCVTNAIHRLAYADHVVALSEHGTVQHQGTFEQLKNDTDYFSGLHLGQNGAAKEDGESSTANKESTSAPQGPEEETESANRALGELATYGYYFNTVPKWHVLLLVALTVLFGAAHKMTELLLSFWTGHSVITQQSVNNFYLGLYSMLAGLAIIGIMGAAVHYLVIMVPLSSEVLHARLLRTVMNAPLSFFSRMDVGVTTNRFSRDMSVIDTELPFALIDLAIDTSVTIMAVILMCVFSGYFVATLPPLAFFCWLLQRFYLRTSRQIRILELQANSPLFTQFLDTLQGLSSVRSFGWAKQFKEQHFQFLDASQRPYYLLFSIQRWLAVILDLAVAALATILMVLIVKLRDNFEPKFVAMALLNVTSFSQYLTQLIKNYTQLETSLGAVSRTKEFCSTTDSENLPGEVVTPPESWPSHGHVQIENLTAAYTTSGEPVLHEVSLDISAGFKVGVVGRSGSGKSSLMACLLRMLEVDSKSSIKFDGIDITTLPRQTVRASVAVVPQHPFFMKKTTVRDNLVPRGEQPEERILAVLKRSVSNIHTTMPAPSFSSTPSSSRSADQFTELIIQPSIESSAKKSTTPSTGPLSSPSSVRAPRPLADGAFPIRWGALQYNNKRLSDAHYYMKHKRTTGKTKKSWIWDHGANIESENEQYWLCRRCHETGSDCSTIFKYNGNSAIAYHLKHKHGISEDGEVPQHIRVSNPWDRSKKANSFGPLRTPIAGEGYRQQYLDWVVAHDVSFRSATAGDTCDLLSYGRPELERLLPTSATTLSSWIMAAFETRRESLKAELKECRSAVHLSCDLWTSTSGMSLCGVVAHFVGVDYTNHQALLGLPRLYGSHSGENIANCLSSVVTQYDLEPKLGCFMMDNAQDNDRAVLQLATRFGFDPDWRRLRCSGHVINLVVKAILYGKGVSKAERQLQCCNDQESFSIWRQRGVIGKVHNIVRYITRSDQRRQHFETLQAEALQDDELFSLQLIKDGGIRWNSTFSMLERALKLRNAIELFCAQWERDADYDLSQDFLKRSDWEEIQRFVALLKPFKDATLELEGHAIHGNYGALWQALEMMDILDGLLQEEKAAVAADPRSYSNYYVAGLDAGYTKLMKYFDLTAKTPYYRAAICLVPSFKLLYFKDKWRSHEIWVDTVEPDVRQLYNEYATKYSITEPASPPQQTEQPQQTPELGRFKLHRRLDRSVDVDSNSDRRKRRRMVDEFERYLYDEDVVEPFVEEPLTWWREREKSYPILTQMAFDLFSIPAMSAECERVFSQSKRLITDERNRLGSATIEANECLKNWLRRGHEQRRLRDMLAG</sequence>
<gene>
    <name evidence="21" type="ORF">BFJ65_g3280</name>
</gene>
<keyword evidence="7" id="KW-0547">Nucleotide-binding</keyword>
<dbReference type="PROSITE" id="PS50929">
    <property type="entry name" value="ABC_TM1F"/>
    <property type="match status" value="2"/>
</dbReference>
<feature type="domain" description="ABC transporter" evidence="19">
    <location>
        <begin position="1217"/>
        <end position="1477"/>
    </location>
</feature>
<evidence type="ECO:0000256" key="8">
    <source>
        <dbReference type="ARBA" id="ARBA00022771"/>
    </source>
</evidence>
<feature type="transmembrane region" description="Helical" evidence="17">
    <location>
        <begin position="897"/>
        <end position="916"/>
    </location>
</feature>
<evidence type="ECO:0000256" key="6">
    <source>
        <dbReference type="ARBA" id="ARBA00022723"/>
    </source>
</evidence>
<dbReference type="InterPro" id="IPR008906">
    <property type="entry name" value="HATC_C_dom"/>
</dbReference>
<dbReference type="PANTHER" id="PTHR24223">
    <property type="entry name" value="ATP-BINDING CASSETTE SUB-FAMILY C"/>
    <property type="match status" value="1"/>
</dbReference>
<evidence type="ECO:0000256" key="12">
    <source>
        <dbReference type="ARBA" id="ARBA00023125"/>
    </source>
</evidence>
<feature type="domain" description="ABC transmembrane type-1" evidence="20">
    <location>
        <begin position="268"/>
        <end position="549"/>
    </location>
</feature>
<dbReference type="PROSITE" id="PS50893">
    <property type="entry name" value="ABC_TRANSPORTER_2"/>
    <property type="match status" value="2"/>
</dbReference>
<feature type="transmembrane region" description="Helical" evidence="17">
    <location>
        <begin position="304"/>
        <end position="327"/>
    </location>
</feature>
<dbReference type="Pfam" id="PF00664">
    <property type="entry name" value="ABC_membrane"/>
    <property type="match status" value="2"/>
</dbReference>
<dbReference type="InterPro" id="IPR003439">
    <property type="entry name" value="ABC_transporter-like_ATP-bd"/>
</dbReference>
<keyword evidence="8 15" id="KW-0863">Zinc-finger</keyword>
<feature type="region of interest" description="Disordered" evidence="16">
    <location>
        <begin position="1369"/>
        <end position="1391"/>
    </location>
</feature>
<dbReference type="FunFam" id="1.20.1560.10:FF:000055">
    <property type="entry name" value="ABC multidrug transporter (Eurofung)"/>
    <property type="match status" value="1"/>
</dbReference>
<keyword evidence="9" id="KW-0862">Zinc</keyword>
<feature type="domain" description="ABC transporter" evidence="19">
    <location>
        <begin position="617"/>
        <end position="844"/>
    </location>
</feature>
<evidence type="ECO:0000259" key="18">
    <source>
        <dbReference type="PROSITE" id="PS50808"/>
    </source>
</evidence>
<dbReference type="Gene3D" id="3.40.50.300">
    <property type="entry name" value="P-loop containing nucleotide triphosphate hydrolases"/>
    <property type="match status" value="2"/>
</dbReference>
<keyword evidence="3" id="KW-0813">Transport</keyword>
<dbReference type="GO" id="GO:0003677">
    <property type="term" value="F:DNA binding"/>
    <property type="evidence" value="ECO:0007669"/>
    <property type="project" value="UniProtKB-KW"/>
</dbReference>
<evidence type="ECO:0000256" key="16">
    <source>
        <dbReference type="SAM" id="MobiDB-lite"/>
    </source>
</evidence>
<dbReference type="EMBL" id="MRCU01000002">
    <property type="protein sequence ID" value="RKK25373.1"/>
    <property type="molecule type" value="Genomic_DNA"/>
</dbReference>
<dbReference type="InterPro" id="IPR003656">
    <property type="entry name" value="Znf_BED"/>
</dbReference>
<feature type="transmembrane region" description="Helical" evidence="17">
    <location>
        <begin position="25"/>
        <end position="45"/>
    </location>
</feature>
<evidence type="ECO:0000256" key="17">
    <source>
        <dbReference type="SAM" id="Phobius"/>
    </source>
</evidence>
<accession>A0A3L6P0R1</accession>
<dbReference type="GO" id="GO:0046983">
    <property type="term" value="F:protein dimerization activity"/>
    <property type="evidence" value="ECO:0007669"/>
    <property type="project" value="InterPro"/>
</dbReference>
<evidence type="ECO:0000256" key="15">
    <source>
        <dbReference type="PROSITE-ProRule" id="PRU00027"/>
    </source>
</evidence>
<keyword evidence="10 21" id="KW-0067">ATP-binding</keyword>
<protein>
    <submittedName>
        <fullName evidence="21">ATP-binding cassette sub-family C member 9</fullName>
    </submittedName>
</protein>
<dbReference type="SUPFAM" id="SSF52540">
    <property type="entry name" value="P-loop containing nucleoside triphosphate hydrolases"/>
    <property type="match status" value="2"/>
</dbReference>
<dbReference type="Pfam" id="PF05699">
    <property type="entry name" value="Dimer_Tnp_hAT"/>
    <property type="match status" value="1"/>
</dbReference>
<proteinExistence type="predicted"/>
<keyword evidence="12" id="KW-0238">DNA-binding</keyword>
<dbReference type="InterPro" id="IPR027417">
    <property type="entry name" value="P-loop_NTPase"/>
</dbReference>
<keyword evidence="5 17" id="KW-0812">Transmembrane</keyword>
<dbReference type="CDD" id="cd18580">
    <property type="entry name" value="ABC_6TM_ABCC_D2"/>
    <property type="match status" value="1"/>
</dbReference>
<dbReference type="GO" id="GO:0005634">
    <property type="term" value="C:nucleus"/>
    <property type="evidence" value="ECO:0007669"/>
    <property type="project" value="UniProtKB-SubCell"/>
</dbReference>
<name>A0A3L6P0R1_FUSOX</name>
<dbReference type="GO" id="GO:0005886">
    <property type="term" value="C:plasma membrane"/>
    <property type="evidence" value="ECO:0007669"/>
    <property type="project" value="UniProtKB-SubCell"/>
</dbReference>
<dbReference type="InterPro" id="IPR036640">
    <property type="entry name" value="ABC1_TM_sf"/>
</dbReference>
<feature type="transmembrane region" description="Helical" evidence="17">
    <location>
        <begin position="1026"/>
        <end position="1053"/>
    </location>
</feature>
<dbReference type="Pfam" id="PF24357">
    <property type="entry name" value="TMD0_ABC"/>
    <property type="match status" value="1"/>
</dbReference>
<feature type="domain" description="BED-type" evidence="18">
    <location>
        <begin position="1429"/>
        <end position="1481"/>
    </location>
</feature>
<dbReference type="InterPro" id="IPR044726">
    <property type="entry name" value="ABCC_6TM_D2"/>
</dbReference>
<organism evidence="21">
    <name type="scientific">Fusarium oxysporum f. sp. cepae</name>
    <dbReference type="NCBI Taxonomy" id="396571"/>
    <lineage>
        <taxon>Eukaryota</taxon>
        <taxon>Fungi</taxon>
        <taxon>Dikarya</taxon>
        <taxon>Ascomycota</taxon>
        <taxon>Pezizomycotina</taxon>
        <taxon>Sordariomycetes</taxon>
        <taxon>Hypocreomycetidae</taxon>
        <taxon>Hypocreales</taxon>
        <taxon>Nectriaceae</taxon>
        <taxon>Fusarium</taxon>
        <taxon>Fusarium oxysporum species complex</taxon>
    </lineage>
</organism>
<feature type="domain" description="ABC transmembrane type-1" evidence="20">
    <location>
        <begin position="904"/>
        <end position="1180"/>
    </location>
</feature>
<dbReference type="PROSITE" id="PS50808">
    <property type="entry name" value="ZF_BED"/>
    <property type="match status" value="1"/>
</dbReference>
<evidence type="ECO:0000256" key="5">
    <source>
        <dbReference type="ARBA" id="ARBA00022692"/>
    </source>
</evidence>
<evidence type="ECO:0000259" key="20">
    <source>
        <dbReference type="PROSITE" id="PS50929"/>
    </source>
</evidence>
<feature type="compositionally biased region" description="Low complexity" evidence="16">
    <location>
        <begin position="1374"/>
        <end position="1387"/>
    </location>
</feature>
<dbReference type="InterPro" id="IPR050173">
    <property type="entry name" value="ABC_transporter_C-like"/>
</dbReference>
<evidence type="ECO:0000313" key="21">
    <source>
        <dbReference type="EMBL" id="RKK25373.1"/>
    </source>
</evidence>
<dbReference type="GO" id="GO:0016887">
    <property type="term" value="F:ATP hydrolysis activity"/>
    <property type="evidence" value="ECO:0007669"/>
    <property type="project" value="InterPro"/>
</dbReference>
<keyword evidence="14" id="KW-0539">Nucleus</keyword>
<feature type="compositionally biased region" description="Polar residues" evidence="16">
    <location>
        <begin position="856"/>
        <end position="867"/>
    </location>
</feature>
<feature type="transmembrane region" description="Helical" evidence="17">
    <location>
        <begin position="66"/>
        <end position="87"/>
    </location>
</feature>
<feature type="transmembrane region" description="Helical" evidence="17">
    <location>
        <begin position="405"/>
        <end position="427"/>
    </location>
</feature>
<keyword evidence="4" id="KW-1003">Cell membrane</keyword>
<evidence type="ECO:0000256" key="7">
    <source>
        <dbReference type="ARBA" id="ARBA00022741"/>
    </source>
</evidence>
<feature type="compositionally biased region" description="Low complexity" evidence="16">
    <location>
        <begin position="1955"/>
        <end position="1972"/>
    </location>
</feature>
<dbReference type="GO" id="GO:0005524">
    <property type="term" value="F:ATP binding"/>
    <property type="evidence" value="ECO:0007669"/>
    <property type="project" value="UniProtKB-KW"/>
</dbReference>
<evidence type="ECO:0000256" key="14">
    <source>
        <dbReference type="ARBA" id="ARBA00023242"/>
    </source>
</evidence>
<feature type="transmembrane region" description="Helical" evidence="17">
    <location>
        <begin position="157"/>
        <end position="177"/>
    </location>
</feature>
<feature type="region of interest" description="Disordered" evidence="16">
    <location>
        <begin position="848"/>
        <end position="877"/>
    </location>
</feature>
<feature type="transmembrane region" description="Helical" evidence="17">
    <location>
        <begin position="130"/>
        <end position="151"/>
    </location>
</feature>
<dbReference type="SUPFAM" id="SSF53098">
    <property type="entry name" value="Ribonuclease H-like"/>
    <property type="match status" value="1"/>
</dbReference>
<reference evidence="21" key="1">
    <citation type="journal article" date="2018" name="Sci. Rep.">
        <title>Characterisation of pathogen-specific regions and novel effector candidates in Fusarium oxysporum f. sp. cepae.</title>
        <authorList>
            <person name="Armitage A.D."/>
            <person name="Taylor A."/>
            <person name="Sobczyk M.K."/>
            <person name="Baxter L."/>
            <person name="Greenfield B.P."/>
            <person name="Bates H.J."/>
            <person name="Wilson F."/>
            <person name="Jackson A.C."/>
            <person name="Ott S."/>
            <person name="Harrison R.J."/>
            <person name="Clarkson J.P."/>
        </authorList>
    </citation>
    <scope>NUCLEOTIDE SEQUENCE [LARGE SCALE GENOMIC DNA]</scope>
    <source>
        <strain evidence="21">FoC_Fus2</strain>
    </source>
</reference>
<dbReference type="InterPro" id="IPR011527">
    <property type="entry name" value="ABC1_TM_dom"/>
</dbReference>
<dbReference type="SMART" id="SM00382">
    <property type="entry name" value="AAA"/>
    <property type="match status" value="2"/>
</dbReference>
<evidence type="ECO:0000256" key="10">
    <source>
        <dbReference type="ARBA" id="ARBA00022840"/>
    </source>
</evidence>
<dbReference type="Proteomes" id="UP000270866">
    <property type="component" value="Chromosome 4"/>
</dbReference>
<evidence type="ECO:0000256" key="11">
    <source>
        <dbReference type="ARBA" id="ARBA00022989"/>
    </source>
</evidence>
<evidence type="ECO:0000256" key="2">
    <source>
        <dbReference type="ARBA" id="ARBA00004651"/>
    </source>
</evidence>
<feature type="transmembrane region" description="Helical" evidence="17">
    <location>
        <begin position="937"/>
        <end position="962"/>
    </location>
</feature>
<dbReference type="InterPro" id="IPR003593">
    <property type="entry name" value="AAA+_ATPase"/>
</dbReference>
<dbReference type="InterPro" id="IPR012337">
    <property type="entry name" value="RNaseH-like_sf"/>
</dbReference>
<dbReference type="FunFam" id="1.20.1560.10:FF:000066">
    <property type="entry name" value="ABC multidrug transporter (Eurofung)"/>
    <property type="match status" value="1"/>
</dbReference>
<dbReference type="PANTHER" id="PTHR24223:SF269">
    <property type="entry name" value="ABC MULTIDRUG TRANSPORTER (EUROFUNG)-RELATED"/>
    <property type="match status" value="1"/>
</dbReference>
<keyword evidence="6" id="KW-0479">Metal-binding</keyword>
<comment type="caution">
    <text evidence="21">The sequence shown here is derived from an EMBL/GenBank/DDBJ whole genome shotgun (WGS) entry which is preliminary data.</text>
</comment>
<dbReference type="GO" id="GO:0008270">
    <property type="term" value="F:zinc ion binding"/>
    <property type="evidence" value="ECO:0007669"/>
    <property type="project" value="UniProtKB-KW"/>
</dbReference>
<evidence type="ECO:0000256" key="4">
    <source>
        <dbReference type="ARBA" id="ARBA00022475"/>
    </source>
</evidence>
<dbReference type="Pfam" id="PF00005">
    <property type="entry name" value="ABC_tran"/>
    <property type="match status" value="2"/>
</dbReference>